<comment type="caution">
    <text evidence="2">The sequence shown here is derived from an EMBL/GenBank/DDBJ whole genome shotgun (WGS) entry which is preliminary data.</text>
</comment>
<dbReference type="eggNOG" id="ENOG5033W20">
    <property type="taxonomic scope" value="Bacteria"/>
</dbReference>
<proteinExistence type="predicted"/>
<evidence type="ECO:0000313" key="3">
    <source>
        <dbReference type="Proteomes" id="UP000019277"/>
    </source>
</evidence>
<dbReference type="Proteomes" id="UP000019277">
    <property type="component" value="Unassembled WGS sequence"/>
</dbReference>
<feature type="region of interest" description="Disordered" evidence="1">
    <location>
        <begin position="1"/>
        <end position="46"/>
    </location>
</feature>
<evidence type="ECO:0000313" key="2">
    <source>
        <dbReference type="EMBL" id="EWC63525.1"/>
    </source>
</evidence>
<accession>W7IR94</accession>
<name>W7IR94_9PSEU</name>
<protein>
    <submittedName>
        <fullName evidence="2">Uncharacterized protein</fullName>
    </submittedName>
</protein>
<organism evidence="2 3">
    <name type="scientific">Actinokineospora spheciospongiae</name>
    <dbReference type="NCBI Taxonomy" id="909613"/>
    <lineage>
        <taxon>Bacteria</taxon>
        <taxon>Bacillati</taxon>
        <taxon>Actinomycetota</taxon>
        <taxon>Actinomycetes</taxon>
        <taxon>Pseudonocardiales</taxon>
        <taxon>Pseudonocardiaceae</taxon>
        <taxon>Actinokineospora</taxon>
    </lineage>
</organism>
<reference evidence="2 3" key="1">
    <citation type="journal article" date="2014" name="Genome Announc.">
        <title>Draft Genome Sequence of the Antitrypanosomally Active Sponge-Associated Bacterium Actinokineospora sp. Strain EG49.</title>
        <authorList>
            <person name="Harjes J."/>
            <person name="Ryu T."/>
            <person name="Abdelmohsen U.R."/>
            <person name="Moitinho-Silva L."/>
            <person name="Horn H."/>
            <person name="Ravasi T."/>
            <person name="Hentschel U."/>
        </authorList>
    </citation>
    <scope>NUCLEOTIDE SEQUENCE [LARGE SCALE GENOMIC DNA]</scope>
    <source>
        <strain evidence="2 3">EG49</strain>
    </source>
</reference>
<keyword evidence="3" id="KW-1185">Reference proteome</keyword>
<dbReference type="AlphaFoldDB" id="W7IR94"/>
<feature type="compositionally biased region" description="Pro residues" evidence="1">
    <location>
        <begin position="21"/>
        <end position="39"/>
    </location>
</feature>
<dbReference type="PATRIC" id="fig|909613.9.peg.1220"/>
<feature type="compositionally biased region" description="Polar residues" evidence="1">
    <location>
        <begin position="1"/>
        <end position="11"/>
    </location>
</feature>
<dbReference type="EMBL" id="AYXG01000043">
    <property type="protein sequence ID" value="EWC63525.1"/>
    <property type="molecule type" value="Genomic_DNA"/>
</dbReference>
<gene>
    <name evidence="2" type="ORF">UO65_1202</name>
</gene>
<sequence length="259" mass="28846">MVDVADNQQSGPGDPESRPPAVRPQAPPPATPGATPPAQPLSAEEAERWRQFQEFQRFQEFRDSSRFGEAPEPDRPRRRGRPVWKRLLLSKWLRRLAFLLVVVLAANWAYEKYFGNPDESLPASVTGGFKTERTVLFATDPKEAIRAFYDNVAQETLPDACTRFETEAVERSFANHFNAPDCATAVRRLHAEVTGKNDYAEVYFPTGVSLAPGPDGTVVVSSCDLEVSAGPRLGRFTIKVIGGSRGDQWTISRHERETC</sequence>
<evidence type="ECO:0000256" key="1">
    <source>
        <dbReference type="SAM" id="MobiDB-lite"/>
    </source>
</evidence>